<evidence type="ECO:0000256" key="2">
    <source>
        <dbReference type="ARBA" id="ARBA00022475"/>
    </source>
</evidence>
<feature type="transmembrane region" description="Helical" evidence="6">
    <location>
        <begin position="238"/>
        <end position="253"/>
    </location>
</feature>
<keyword evidence="2" id="KW-1003">Cell membrane</keyword>
<dbReference type="GO" id="GO:0005886">
    <property type="term" value="C:plasma membrane"/>
    <property type="evidence" value="ECO:0007669"/>
    <property type="project" value="UniProtKB-SubCell"/>
</dbReference>
<dbReference type="PANTHER" id="PTHR43370">
    <property type="entry name" value="SUGAR ABC TRANSPORTER INTEGRAL MEMBRANE PROTEIN-RELATED"/>
    <property type="match status" value="1"/>
</dbReference>
<evidence type="ECO:0000313" key="8">
    <source>
        <dbReference type="Proteomes" id="UP000005307"/>
    </source>
</evidence>
<evidence type="ECO:0000256" key="3">
    <source>
        <dbReference type="ARBA" id="ARBA00022692"/>
    </source>
</evidence>
<dbReference type="CDD" id="cd06580">
    <property type="entry name" value="TM_PBP1_transp_TpRbsC_like"/>
    <property type="match status" value="1"/>
</dbReference>
<name>M9RI76_9RHOB</name>
<dbReference type="PANTHER" id="PTHR43370:SF1">
    <property type="entry name" value="GUANOSINE ABC TRANSPORTER PERMEASE PROTEIN NUPQ"/>
    <property type="match status" value="1"/>
</dbReference>
<feature type="transmembrane region" description="Helical" evidence="6">
    <location>
        <begin position="209"/>
        <end position="226"/>
    </location>
</feature>
<evidence type="ECO:0000256" key="4">
    <source>
        <dbReference type="ARBA" id="ARBA00022989"/>
    </source>
</evidence>
<evidence type="ECO:0000256" key="5">
    <source>
        <dbReference type="ARBA" id="ARBA00023136"/>
    </source>
</evidence>
<dbReference type="OrthoDB" id="9792579at2"/>
<feature type="transmembrane region" description="Helical" evidence="6">
    <location>
        <begin position="12"/>
        <end position="30"/>
    </location>
</feature>
<feature type="transmembrane region" description="Helical" evidence="6">
    <location>
        <begin position="91"/>
        <end position="113"/>
    </location>
</feature>
<feature type="transmembrane region" description="Helical" evidence="6">
    <location>
        <begin position="283"/>
        <end position="303"/>
    </location>
</feature>
<accession>M9RI76</accession>
<keyword evidence="8" id="KW-1185">Reference proteome</keyword>
<organism evidence="7 8">
    <name type="scientific">Octadecabacter antarcticus 307</name>
    <dbReference type="NCBI Taxonomy" id="391626"/>
    <lineage>
        <taxon>Bacteria</taxon>
        <taxon>Pseudomonadati</taxon>
        <taxon>Pseudomonadota</taxon>
        <taxon>Alphaproteobacteria</taxon>
        <taxon>Rhodobacterales</taxon>
        <taxon>Roseobacteraceae</taxon>
        <taxon>Octadecabacter</taxon>
    </lineage>
</organism>
<keyword evidence="3 6" id="KW-0812">Transmembrane</keyword>
<feature type="transmembrane region" description="Helical" evidence="6">
    <location>
        <begin position="258"/>
        <end position="277"/>
    </location>
</feature>
<reference evidence="7 8" key="1">
    <citation type="journal article" date="2013" name="PLoS ONE">
        <title>Poles Apart: Arctic and Antarctic Octadecabacter strains Share High Genome Plasticity and a New Type of Xanthorhodopsin.</title>
        <authorList>
            <person name="Vollmers J."/>
            <person name="Voget S."/>
            <person name="Dietrich S."/>
            <person name="Gollnow K."/>
            <person name="Smits M."/>
            <person name="Meyer K."/>
            <person name="Brinkhoff T."/>
            <person name="Simon M."/>
            <person name="Daniel R."/>
        </authorList>
    </citation>
    <scope>NUCLEOTIDE SEQUENCE [LARGE SCALE GENOMIC DNA]</scope>
    <source>
        <strain evidence="7 8">307</strain>
    </source>
</reference>
<comment type="subcellular location">
    <subcellularLocation>
        <location evidence="1">Cell membrane</location>
        <topology evidence="1">Multi-pass membrane protein</topology>
    </subcellularLocation>
</comment>
<feature type="transmembrane region" description="Helical" evidence="6">
    <location>
        <begin position="162"/>
        <end position="179"/>
    </location>
</feature>
<dbReference type="RefSeq" id="WP_015501448.1">
    <property type="nucleotide sequence ID" value="NC_020911.1"/>
</dbReference>
<dbReference type="Proteomes" id="UP000005307">
    <property type="component" value="Chromosome"/>
</dbReference>
<dbReference type="Pfam" id="PF02653">
    <property type="entry name" value="BPD_transp_2"/>
    <property type="match status" value="1"/>
</dbReference>
<dbReference type="HOGENOM" id="CLU_040769_1_0_5"/>
<evidence type="ECO:0000256" key="1">
    <source>
        <dbReference type="ARBA" id="ARBA00004651"/>
    </source>
</evidence>
<dbReference type="InterPro" id="IPR001851">
    <property type="entry name" value="ABC_transp_permease"/>
</dbReference>
<feature type="transmembrane region" description="Helical" evidence="6">
    <location>
        <begin position="349"/>
        <end position="370"/>
    </location>
</feature>
<dbReference type="EMBL" id="CP003740">
    <property type="protein sequence ID" value="AGI69525.1"/>
    <property type="molecule type" value="Genomic_DNA"/>
</dbReference>
<keyword evidence="4 6" id="KW-1133">Transmembrane helix</keyword>
<feature type="transmembrane region" description="Helical" evidence="6">
    <location>
        <begin position="65"/>
        <end position="84"/>
    </location>
</feature>
<dbReference type="KEGG" id="oat:OAN307_c41260"/>
<dbReference type="GO" id="GO:0022857">
    <property type="term" value="F:transmembrane transporter activity"/>
    <property type="evidence" value="ECO:0007669"/>
    <property type="project" value="InterPro"/>
</dbReference>
<feature type="transmembrane region" description="Helical" evidence="6">
    <location>
        <begin position="310"/>
        <end position="329"/>
    </location>
</feature>
<proteinExistence type="predicted"/>
<evidence type="ECO:0000313" key="7">
    <source>
        <dbReference type="EMBL" id="AGI69525.1"/>
    </source>
</evidence>
<dbReference type="AlphaFoldDB" id="M9RI76"/>
<keyword evidence="5 6" id="KW-0472">Membrane</keyword>
<dbReference type="STRING" id="391626.OAN307_c41260"/>
<gene>
    <name evidence="7" type="ORF">OAN307_c41260</name>
</gene>
<sequence>MDFFTIVQLGDASVRMAIPLLLACLAGLFSERAGIFDIGLEGKMLAAAFVSAAVSYTSGSVWVGLLAGIGISVVLSIIHGIASITFRGNQLISGVAINFFAAGLTVVIAQGWFAQGGRTPSLPSEARFNGLDFPGALSRMRDKMQASPGMQFYSEFVSGHSILVYLGLLTVPLSWWILYRTRFGLRLRAVGEAPEAVDTAGISVVRLRFSAVIICGILCGIAGAYLSTAVQAGFTKDMTANRGFIALAALIFAKWRPWYALGACLLFGLFFAIDIRFSNIQLQVIWIMVLLIGCAAALTIYAVKREKIDVIVLGGLSLVLTAVALTAWFGTASADGIGIFTALWETVKIPSQLIQSLPYLFVVIVLAGFVGKAIPPRAGGQPYVKER</sequence>
<protein>
    <submittedName>
        <fullName evidence="7">Putative ABC transporter permease protein</fullName>
    </submittedName>
</protein>
<dbReference type="eggNOG" id="COG1079">
    <property type="taxonomic scope" value="Bacteria"/>
</dbReference>
<evidence type="ECO:0000256" key="6">
    <source>
        <dbReference type="SAM" id="Phobius"/>
    </source>
</evidence>